<dbReference type="SUPFAM" id="SSF81464">
    <property type="entry name" value="Cytochrome c oxidase subunit II-like, transmembrane region"/>
    <property type="match status" value="1"/>
</dbReference>
<gene>
    <name evidence="21" type="primary">coxB</name>
    <name evidence="20" type="ORF">HNR71_004109</name>
    <name evidence="21" type="ORF">HPO96_01640</name>
</gene>
<comment type="caution">
    <text evidence="21">The sequence shown here is derived from an EMBL/GenBank/DDBJ whole genome shotgun (WGS) entry which is preliminary data.</text>
</comment>
<dbReference type="Pfam" id="PF02790">
    <property type="entry name" value="COX2_TM"/>
    <property type="match status" value="1"/>
</dbReference>
<keyword evidence="11 17" id="KW-0472">Membrane</keyword>
<dbReference type="EMBL" id="JACHKF010000001">
    <property type="protein sequence ID" value="MBB6568472.1"/>
    <property type="molecule type" value="Genomic_DNA"/>
</dbReference>
<dbReference type="GO" id="GO:0016491">
    <property type="term" value="F:oxidoreductase activity"/>
    <property type="evidence" value="ECO:0007669"/>
    <property type="project" value="UniProtKB-KW"/>
</dbReference>
<dbReference type="Gene3D" id="1.10.287.90">
    <property type="match status" value="1"/>
</dbReference>
<keyword evidence="3 14" id="KW-0813">Transport</keyword>
<evidence type="ECO:0000256" key="15">
    <source>
        <dbReference type="RuleBase" id="RU004024"/>
    </source>
</evidence>
<evidence type="ECO:0000256" key="9">
    <source>
        <dbReference type="ARBA" id="ARBA00022989"/>
    </source>
</evidence>
<reference evidence="20 23" key="2">
    <citation type="submission" date="2020-08" db="EMBL/GenBank/DDBJ databases">
        <title>Sequencing the genomes of 1000 actinobacteria strains.</title>
        <authorList>
            <person name="Klenk H.-P."/>
        </authorList>
    </citation>
    <scope>NUCLEOTIDE SEQUENCE [LARGE SCALE GENOMIC DNA]</scope>
    <source>
        <strain evidence="20 23">DSM 15626</strain>
    </source>
</reference>
<keyword evidence="9 17" id="KW-1133">Transmembrane helix</keyword>
<feature type="region of interest" description="Disordered" evidence="16">
    <location>
        <begin position="275"/>
        <end position="298"/>
    </location>
</feature>
<evidence type="ECO:0000256" key="8">
    <source>
        <dbReference type="ARBA" id="ARBA00022982"/>
    </source>
</evidence>
<dbReference type="AlphaFoldDB" id="A0A7Y4KUN0"/>
<reference evidence="21 22" key="1">
    <citation type="submission" date="2020-05" db="EMBL/GenBank/DDBJ databases">
        <title>Genome sequence of Kribbella sandramycini ATCC 39419.</title>
        <authorList>
            <person name="Maclea K.S."/>
            <person name="Fair J.L."/>
        </authorList>
    </citation>
    <scope>NUCLEOTIDE SEQUENCE [LARGE SCALE GENOMIC DNA]</scope>
    <source>
        <strain evidence="21 22">ATCC 39419</strain>
    </source>
</reference>
<dbReference type="GO" id="GO:0042773">
    <property type="term" value="P:ATP synthesis coupled electron transport"/>
    <property type="evidence" value="ECO:0007669"/>
    <property type="project" value="TreeGrafter"/>
</dbReference>
<dbReference type="InterPro" id="IPR045187">
    <property type="entry name" value="CcO_II"/>
</dbReference>
<dbReference type="GO" id="GO:0004129">
    <property type="term" value="F:cytochrome-c oxidase activity"/>
    <property type="evidence" value="ECO:0007669"/>
    <property type="project" value="UniProtKB-EC"/>
</dbReference>
<evidence type="ECO:0000259" key="18">
    <source>
        <dbReference type="PROSITE" id="PS50857"/>
    </source>
</evidence>
<dbReference type="InterPro" id="IPR014222">
    <property type="entry name" value="Cyt_c_oxidase_su2"/>
</dbReference>
<feature type="domain" description="Cytochrome oxidase subunit II copper A binding" evidence="18">
    <location>
        <begin position="145"/>
        <end position="268"/>
    </location>
</feature>
<evidence type="ECO:0000256" key="1">
    <source>
        <dbReference type="ARBA" id="ARBA00004141"/>
    </source>
</evidence>
<comment type="cofactor">
    <cofactor evidence="15">
        <name>Cu cation</name>
        <dbReference type="ChEBI" id="CHEBI:23378"/>
    </cofactor>
    <text evidence="15">Binds a copper A center.</text>
</comment>
<feature type="domain" description="Cytochrome oxidase subunit II transmembrane region profile" evidence="19">
    <location>
        <begin position="48"/>
        <end position="143"/>
    </location>
</feature>
<feature type="transmembrane region" description="Helical" evidence="17">
    <location>
        <begin position="69"/>
        <end position="94"/>
    </location>
</feature>
<dbReference type="InterPro" id="IPR002429">
    <property type="entry name" value="CcO_II-like_C"/>
</dbReference>
<dbReference type="CDD" id="cd13919">
    <property type="entry name" value="CuRO_HCO_II_like_5"/>
    <property type="match status" value="1"/>
</dbReference>
<evidence type="ECO:0000256" key="4">
    <source>
        <dbReference type="ARBA" id="ARBA00022660"/>
    </source>
</evidence>
<keyword evidence="22" id="KW-1185">Reference proteome</keyword>
<comment type="catalytic activity">
    <reaction evidence="13 15">
        <text>4 Fe(II)-[cytochrome c] + O2 + 8 H(+)(in) = 4 Fe(III)-[cytochrome c] + 2 H2O + 4 H(+)(out)</text>
        <dbReference type="Rhea" id="RHEA:11436"/>
        <dbReference type="Rhea" id="RHEA-COMP:10350"/>
        <dbReference type="Rhea" id="RHEA-COMP:14399"/>
        <dbReference type="ChEBI" id="CHEBI:15377"/>
        <dbReference type="ChEBI" id="CHEBI:15378"/>
        <dbReference type="ChEBI" id="CHEBI:15379"/>
        <dbReference type="ChEBI" id="CHEBI:29033"/>
        <dbReference type="ChEBI" id="CHEBI:29034"/>
        <dbReference type="EC" id="7.1.1.9"/>
    </reaction>
</comment>
<dbReference type="GO" id="GO:0005886">
    <property type="term" value="C:plasma membrane"/>
    <property type="evidence" value="ECO:0007669"/>
    <property type="project" value="UniProtKB-SubCell"/>
</dbReference>
<evidence type="ECO:0000256" key="7">
    <source>
        <dbReference type="ARBA" id="ARBA00022967"/>
    </source>
</evidence>
<keyword evidence="6 15" id="KW-0479">Metal-binding</keyword>
<dbReference type="Proteomes" id="UP000553957">
    <property type="component" value="Unassembled WGS sequence"/>
</dbReference>
<dbReference type="GO" id="GO:0005507">
    <property type="term" value="F:copper ion binding"/>
    <property type="evidence" value="ECO:0007669"/>
    <property type="project" value="InterPro"/>
</dbReference>
<feature type="compositionally biased region" description="Low complexity" evidence="16">
    <location>
        <begin position="275"/>
        <end position="286"/>
    </location>
</feature>
<keyword evidence="8 14" id="KW-0249">Electron transport</keyword>
<comment type="subcellular location">
    <subcellularLocation>
        <location evidence="14">Cell membrane</location>
        <topology evidence="14">Multi-pass membrane protein</topology>
    </subcellularLocation>
    <subcellularLocation>
        <location evidence="1">Membrane</location>
        <topology evidence="1">Multi-pass membrane protein</topology>
    </subcellularLocation>
</comment>
<dbReference type="EMBL" id="JABJRC010000001">
    <property type="protein sequence ID" value="NOL38938.1"/>
    <property type="molecule type" value="Genomic_DNA"/>
</dbReference>
<evidence type="ECO:0000256" key="16">
    <source>
        <dbReference type="SAM" id="MobiDB-lite"/>
    </source>
</evidence>
<dbReference type="PROSITE" id="PS50857">
    <property type="entry name" value="COX2_CUA"/>
    <property type="match status" value="1"/>
</dbReference>
<evidence type="ECO:0000256" key="17">
    <source>
        <dbReference type="SAM" id="Phobius"/>
    </source>
</evidence>
<evidence type="ECO:0000256" key="6">
    <source>
        <dbReference type="ARBA" id="ARBA00022723"/>
    </source>
</evidence>
<dbReference type="EC" id="7.1.1.9" evidence="15"/>
<keyword evidence="7" id="KW-1278">Translocase</keyword>
<dbReference type="InterPro" id="IPR011759">
    <property type="entry name" value="Cyt_c_oxidase_su2_TM_dom"/>
</dbReference>
<keyword evidence="10 15" id="KW-0186">Copper</keyword>
<dbReference type="Gene3D" id="2.60.40.420">
    <property type="entry name" value="Cupredoxins - blue copper proteins"/>
    <property type="match status" value="1"/>
</dbReference>
<dbReference type="InterPro" id="IPR001505">
    <property type="entry name" value="Copper_CuA"/>
</dbReference>
<dbReference type="PANTHER" id="PTHR22888:SF9">
    <property type="entry name" value="CYTOCHROME C OXIDASE SUBUNIT 2"/>
    <property type="match status" value="1"/>
</dbReference>
<proteinExistence type="inferred from homology"/>
<evidence type="ECO:0000256" key="14">
    <source>
        <dbReference type="RuleBase" id="RU000456"/>
    </source>
</evidence>
<evidence type="ECO:0000256" key="5">
    <source>
        <dbReference type="ARBA" id="ARBA00022692"/>
    </source>
</evidence>
<dbReference type="NCBIfam" id="TIGR02866">
    <property type="entry name" value="CoxB"/>
    <property type="match status" value="1"/>
</dbReference>
<dbReference type="PRINTS" id="PR01166">
    <property type="entry name" value="CYCOXIDASEII"/>
</dbReference>
<evidence type="ECO:0000256" key="11">
    <source>
        <dbReference type="ARBA" id="ARBA00023136"/>
    </source>
</evidence>
<evidence type="ECO:0000313" key="20">
    <source>
        <dbReference type="EMBL" id="MBB6568472.1"/>
    </source>
</evidence>
<evidence type="ECO:0000256" key="12">
    <source>
        <dbReference type="ARBA" id="ARBA00024688"/>
    </source>
</evidence>
<evidence type="ECO:0000256" key="2">
    <source>
        <dbReference type="ARBA" id="ARBA00007866"/>
    </source>
</evidence>
<evidence type="ECO:0000313" key="22">
    <source>
        <dbReference type="Proteomes" id="UP000534306"/>
    </source>
</evidence>
<dbReference type="PROSITE" id="PS00078">
    <property type="entry name" value="COX2"/>
    <property type="match status" value="1"/>
</dbReference>
<feature type="transmembrane region" description="Helical" evidence="17">
    <location>
        <begin position="115"/>
        <end position="133"/>
    </location>
</feature>
<dbReference type="SUPFAM" id="SSF49503">
    <property type="entry name" value="Cupredoxins"/>
    <property type="match status" value="1"/>
</dbReference>
<keyword evidence="4 14" id="KW-0679">Respiratory chain</keyword>
<evidence type="ECO:0000313" key="23">
    <source>
        <dbReference type="Proteomes" id="UP000553957"/>
    </source>
</evidence>
<keyword evidence="5 14" id="KW-0812">Transmembrane</keyword>
<evidence type="ECO:0000256" key="3">
    <source>
        <dbReference type="ARBA" id="ARBA00022448"/>
    </source>
</evidence>
<evidence type="ECO:0000256" key="10">
    <source>
        <dbReference type="ARBA" id="ARBA00023008"/>
    </source>
</evidence>
<dbReference type="RefSeq" id="WP_171670370.1">
    <property type="nucleotide sequence ID" value="NZ_BAAAGT010000007.1"/>
</dbReference>
<comment type="function">
    <text evidence="12 15">Subunits I and II form the functional core of the enzyme complex. Electrons originating in cytochrome c are transferred via heme a and Cu(A) to the binuclear center formed by heme a3 and Cu(B).</text>
</comment>
<sequence>MGSNGTPGVKERAAGSAAATRPAKRRLLAGSAVVLGTLLLTGCSSETTEQWKRIGLPEGASDRTEAVRSLWVGAWIAAMIVGVAVWALILYVVVRYRKRNEDAPKQVRYNLPLEVLYTLAPFAIIGVLFFYTVEHGNKITAMSGNPTHTVNVVGQQWQWTFNYKDTVDGHEGVWETGTLDKPAELVLPVGEKIQFDLTSPDVIHSFWVPAFYFKLDVIPGRTNKFELTPTKTGTFAGKCAELCGLYHSRMIFTVRVVERAEYDAHLKELAAKGQTGAATGGADATTIPGHGEKKEGEK</sequence>
<accession>A0A7Y4KUN0</accession>
<evidence type="ECO:0000313" key="21">
    <source>
        <dbReference type="EMBL" id="NOL38938.1"/>
    </source>
</evidence>
<protein>
    <recommendedName>
        <fullName evidence="15">Cytochrome c oxidase subunit 2</fullName>
        <ecNumber evidence="15">7.1.1.9</ecNumber>
    </recommendedName>
</protein>
<comment type="similarity">
    <text evidence="2 14">Belongs to the cytochrome c oxidase subunit 2 family.</text>
</comment>
<keyword evidence="21" id="KW-0560">Oxidoreductase</keyword>
<dbReference type="Pfam" id="PF00116">
    <property type="entry name" value="COX2"/>
    <property type="match status" value="1"/>
</dbReference>
<dbReference type="InterPro" id="IPR036257">
    <property type="entry name" value="Cyt_c_oxidase_su2_TM_sf"/>
</dbReference>
<organism evidence="21 22">
    <name type="scientific">Kribbella sandramycini</name>
    <dbReference type="NCBI Taxonomy" id="60450"/>
    <lineage>
        <taxon>Bacteria</taxon>
        <taxon>Bacillati</taxon>
        <taxon>Actinomycetota</taxon>
        <taxon>Actinomycetes</taxon>
        <taxon>Propionibacteriales</taxon>
        <taxon>Kribbellaceae</taxon>
        <taxon>Kribbella</taxon>
    </lineage>
</organism>
<dbReference type="Proteomes" id="UP000534306">
    <property type="component" value="Unassembled WGS sequence"/>
</dbReference>
<dbReference type="PROSITE" id="PS50999">
    <property type="entry name" value="COX2_TM"/>
    <property type="match status" value="1"/>
</dbReference>
<evidence type="ECO:0000256" key="13">
    <source>
        <dbReference type="ARBA" id="ARBA00047816"/>
    </source>
</evidence>
<dbReference type="PANTHER" id="PTHR22888">
    <property type="entry name" value="CYTOCHROME C OXIDASE, SUBUNIT II"/>
    <property type="match status" value="1"/>
</dbReference>
<dbReference type="InterPro" id="IPR008972">
    <property type="entry name" value="Cupredoxin"/>
</dbReference>
<evidence type="ECO:0000259" key="19">
    <source>
        <dbReference type="PROSITE" id="PS50999"/>
    </source>
</evidence>
<name>A0A7Y4KUN0_9ACTN</name>